<accession>A0A0A9GPF6</accession>
<sequence length="83" mass="9851">MKQDTCCSYIIQHHDINSELSKKSRNLMIMRVEQNISNIRMKRYDYYQVLRKSFTSLRKSTTHWEQPTSAANASQFSTSVPKY</sequence>
<reference evidence="2" key="1">
    <citation type="submission" date="2014-09" db="EMBL/GenBank/DDBJ databases">
        <authorList>
            <person name="Magalhaes I.L.F."/>
            <person name="Oliveira U."/>
            <person name="Santos F.R."/>
            <person name="Vidigal T.H.D.A."/>
            <person name="Brescovit A.D."/>
            <person name="Santos A.J."/>
        </authorList>
    </citation>
    <scope>NUCLEOTIDE SEQUENCE</scope>
    <source>
        <tissue evidence="2">Shoot tissue taken approximately 20 cm above the soil surface</tissue>
    </source>
</reference>
<dbReference type="AlphaFoldDB" id="A0A0A9GPF6"/>
<proteinExistence type="predicted"/>
<dbReference type="EMBL" id="GBRH01173470">
    <property type="protein sequence ID" value="JAE24426.1"/>
    <property type="molecule type" value="Transcribed_RNA"/>
</dbReference>
<evidence type="ECO:0000256" key="1">
    <source>
        <dbReference type="SAM" id="MobiDB-lite"/>
    </source>
</evidence>
<evidence type="ECO:0000313" key="2">
    <source>
        <dbReference type="EMBL" id="JAE24426.1"/>
    </source>
</evidence>
<organism evidence="2">
    <name type="scientific">Arundo donax</name>
    <name type="common">Giant reed</name>
    <name type="synonym">Donax arundinaceus</name>
    <dbReference type="NCBI Taxonomy" id="35708"/>
    <lineage>
        <taxon>Eukaryota</taxon>
        <taxon>Viridiplantae</taxon>
        <taxon>Streptophyta</taxon>
        <taxon>Embryophyta</taxon>
        <taxon>Tracheophyta</taxon>
        <taxon>Spermatophyta</taxon>
        <taxon>Magnoliopsida</taxon>
        <taxon>Liliopsida</taxon>
        <taxon>Poales</taxon>
        <taxon>Poaceae</taxon>
        <taxon>PACMAD clade</taxon>
        <taxon>Arundinoideae</taxon>
        <taxon>Arundineae</taxon>
        <taxon>Arundo</taxon>
    </lineage>
</organism>
<reference evidence="2" key="2">
    <citation type="journal article" date="2015" name="Data Brief">
        <title>Shoot transcriptome of the giant reed, Arundo donax.</title>
        <authorList>
            <person name="Barrero R.A."/>
            <person name="Guerrero F.D."/>
            <person name="Moolhuijzen P."/>
            <person name="Goolsby J.A."/>
            <person name="Tidwell J."/>
            <person name="Bellgard S.E."/>
            <person name="Bellgard M.I."/>
        </authorList>
    </citation>
    <scope>NUCLEOTIDE SEQUENCE</scope>
    <source>
        <tissue evidence="2">Shoot tissue taken approximately 20 cm above the soil surface</tissue>
    </source>
</reference>
<protein>
    <submittedName>
        <fullName evidence="2">Uncharacterized protein</fullName>
    </submittedName>
</protein>
<feature type="region of interest" description="Disordered" evidence="1">
    <location>
        <begin position="60"/>
        <end position="83"/>
    </location>
</feature>
<name>A0A0A9GPF6_ARUDO</name>